<dbReference type="CDD" id="cd00170">
    <property type="entry name" value="SEC14"/>
    <property type="match status" value="1"/>
</dbReference>
<dbReference type="EMBL" id="JALLKP010000002">
    <property type="protein sequence ID" value="KAK2196279.1"/>
    <property type="molecule type" value="Genomic_DNA"/>
</dbReference>
<gene>
    <name evidence="2" type="ORF">BdWA1_001521</name>
</gene>
<dbReference type="PANTHER" id="PTHR46818">
    <property type="entry name" value="DOMAIN-CONTAINING PROTEIN, PUTATIVE-RELATED"/>
    <property type="match status" value="1"/>
</dbReference>
<organism evidence="2 3">
    <name type="scientific">Babesia duncani</name>
    <dbReference type="NCBI Taxonomy" id="323732"/>
    <lineage>
        <taxon>Eukaryota</taxon>
        <taxon>Sar</taxon>
        <taxon>Alveolata</taxon>
        <taxon>Apicomplexa</taxon>
        <taxon>Aconoidasida</taxon>
        <taxon>Piroplasmida</taxon>
        <taxon>Babesiidae</taxon>
        <taxon>Babesia</taxon>
    </lineage>
</organism>
<dbReference type="SUPFAM" id="SSF52087">
    <property type="entry name" value="CRAL/TRIO domain"/>
    <property type="match status" value="1"/>
</dbReference>
<comment type="caution">
    <text evidence="2">The sequence shown here is derived from an EMBL/GenBank/DDBJ whole genome shotgun (WGS) entry which is preliminary data.</text>
</comment>
<protein>
    <submittedName>
        <fullName evidence="2">Bifunctional CRAL-TRIO lipid binding domain superfamily/CRAL-TRIO lipid binding domain</fullName>
    </submittedName>
</protein>
<dbReference type="PANTHER" id="PTHR46818:SF1">
    <property type="entry name" value="CHROMOSOME UNDETERMINED SCAFFOLD_125, WHOLE GENOME SHOTGUN SEQUENCE"/>
    <property type="match status" value="1"/>
</dbReference>
<evidence type="ECO:0000313" key="2">
    <source>
        <dbReference type="EMBL" id="KAK2196279.1"/>
    </source>
</evidence>
<dbReference type="RefSeq" id="XP_067803121.1">
    <property type="nucleotide sequence ID" value="XM_067946557.1"/>
</dbReference>
<dbReference type="KEGG" id="bdw:94335819"/>
<dbReference type="Gene3D" id="3.40.525.10">
    <property type="entry name" value="CRAL-TRIO lipid binding domain"/>
    <property type="match status" value="1"/>
</dbReference>
<dbReference type="Pfam" id="PF00650">
    <property type="entry name" value="CRAL_TRIO"/>
    <property type="match status" value="1"/>
</dbReference>
<keyword evidence="3" id="KW-1185">Reference proteome</keyword>
<feature type="domain" description="CRAL-TRIO" evidence="1">
    <location>
        <begin position="151"/>
        <end position="312"/>
    </location>
</feature>
<evidence type="ECO:0000313" key="3">
    <source>
        <dbReference type="Proteomes" id="UP001214638"/>
    </source>
</evidence>
<dbReference type="InterPro" id="IPR001251">
    <property type="entry name" value="CRAL-TRIO_dom"/>
</dbReference>
<evidence type="ECO:0000259" key="1">
    <source>
        <dbReference type="PROSITE" id="PS50191"/>
    </source>
</evidence>
<dbReference type="AlphaFoldDB" id="A0AAD9PK89"/>
<dbReference type="GeneID" id="94335819"/>
<proteinExistence type="predicted"/>
<dbReference type="Proteomes" id="UP001214638">
    <property type="component" value="Unassembled WGS sequence"/>
</dbReference>
<reference evidence="2" key="1">
    <citation type="journal article" date="2023" name="Nat. Microbiol.">
        <title>Babesia duncani multi-omics identifies virulence factors and drug targets.</title>
        <authorList>
            <person name="Singh P."/>
            <person name="Lonardi S."/>
            <person name="Liang Q."/>
            <person name="Vydyam P."/>
            <person name="Khabirova E."/>
            <person name="Fang T."/>
            <person name="Gihaz S."/>
            <person name="Thekkiniath J."/>
            <person name="Munshi M."/>
            <person name="Abel S."/>
            <person name="Ciampossin L."/>
            <person name="Batugedara G."/>
            <person name="Gupta M."/>
            <person name="Lu X.M."/>
            <person name="Lenz T."/>
            <person name="Chakravarty S."/>
            <person name="Cornillot E."/>
            <person name="Hu Y."/>
            <person name="Ma W."/>
            <person name="Gonzalez L.M."/>
            <person name="Sanchez S."/>
            <person name="Estrada K."/>
            <person name="Sanchez-Flores A."/>
            <person name="Montero E."/>
            <person name="Harb O.S."/>
            <person name="Le Roch K.G."/>
            <person name="Mamoun C.B."/>
        </authorList>
    </citation>
    <scope>NUCLEOTIDE SEQUENCE</scope>
    <source>
        <strain evidence="2">WA1</strain>
    </source>
</reference>
<sequence>MLDFQSSEYILPLKDKLQGTKTPMHKRNIHQGCITLSDSHVNPYVIDESVLLFEPSSDDIICRSTGYRYIFNNSFLTPDEEKHLENFVLYFYGEYLPNKQLYEPIDSNEISLMGPEFLRLLYAGNFDYPHVADLVFSNYKFRISDSLPASIEDITNELQNGCLYWFGRDKKCRPTLIADIFKLQSIPYEKVVKLVVFCFEFFLRYLHVGGKSENYILLVDCCNSGVMQLPMQIVFKLIETLHSRYRGRLFRAYFVNTQKLLDIILRPLTSLLPETTCEKIHILGNDYKMVLRNQYSPNQLQEKFGGSCPDLTSNYYPFNFFPNCVGDLDLDKSTIDFKQLDHSFLYGTLMFLRGNVRKQHNRNKYHTPTSEFQQINQPGPNVITVHFEKWLDFIQDFILTRRTAKYIATKRPELLQQVELMTLKTPEDVYRFVKDHS</sequence>
<dbReference type="InterPro" id="IPR036865">
    <property type="entry name" value="CRAL-TRIO_dom_sf"/>
</dbReference>
<name>A0AAD9PK89_9APIC</name>
<dbReference type="SMART" id="SM00516">
    <property type="entry name" value="SEC14"/>
    <property type="match status" value="1"/>
</dbReference>
<dbReference type="PROSITE" id="PS50191">
    <property type="entry name" value="CRAL_TRIO"/>
    <property type="match status" value="1"/>
</dbReference>
<accession>A0AAD9PK89</accession>